<protein>
    <submittedName>
        <fullName evidence="3">Aldo/keto reductase</fullName>
    </submittedName>
</protein>
<dbReference type="InterPro" id="IPR050523">
    <property type="entry name" value="AKR_Detox_Biosynth"/>
</dbReference>
<sequence length="317" mass="34405">MENVRKFPKIALGTWSWGVGAVGGDQVFGNHLGEADLKAVFDTAMKEGLNLWDTATVYGMGASEDILGTFAKTYPREDVILSTKFTPQIAGSGADPVAELCDASMERLGTDYIDIYWIHNPADVERWTPGLISLVGSGKVKQVGVSNHNLAQIKRAEEILSKEGIHVSAVQNHYSLLYRSSEDAGILDYCKENGIDFYAYMVLEQGALSGKYNTTHPLPEGSQRGDTYNPILPQLEKLTDAMRSMGEKHGATVAQVAIAWAIAKGTRPIIGVTKPSQVEDAAKAAQVVLSAEEMEQLETLAKEANVDTRGSWENPMA</sequence>
<dbReference type="Proteomes" id="UP000823891">
    <property type="component" value="Unassembled WGS sequence"/>
</dbReference>
<dbReference type="CDD" id="cd19103">
    <property type="entry name" value="AKR_unchar"/>
    <property type="match status" value="1"/>
</dbReference>
<dbReference type="SUPFAM" id="SSF51430">
    <property type="entry name" value="NAD(P)-linked oxidoreductase"/>
    <property type="match status" value="1"/>
</dbReference>
<dbReference type="PANTHER" id="PTHR43364">
    <property type="entry name" value="NADH-SPECIFIC METHYLGLYOXAL REDUCTASE-RELATED"/>
    <property type="match status" value="1"/>
</dbReference>
<dbReference type="InterPro" id="IPR036812">
    <property type="entry name" value="NAD(P)_OxRdtase_dom_sf"/>
</dbReference>
<reference evidence="3" key="1">
    <citation type="journal article" date="2021" name="PeerJ">
        <title>Extensive microbial diversity within the chicken gut microbiome revealed by metagenomics and culture.</title>
        <authorList>
            <person name="Gilroy R."/>
            <person name="Ravi A."/>
            <person name="Getino M."/>
            <person name="Pursley I."/>
            <person name="Horton D.L."/>
            <person name="Alikhan N.F."/>
            <person name="Baker D."/>
            <person name="Gharbi K."/>
            <person name="Hall N."/>
            <person name="Watson M."/>
            <person name="Adriaenssens E.M."/>
            <person name="Foster-Nyarko E."/>
            <person name="Jarju S."/>
            <person name="Secka A."/>
            <person name="Antonio M."/>
            <person name="Oren A."/>
            <person name="Chaudhuri R.R."/>
            <person name="La Ragione R."/>
            <person name="Hildebrand F."/>
            <person name="Pallen M.J."/>
        </authorList>
    </citation>
    <scope>NUCLEOTIDE SEQUENCE</scope>
    <source>
        <strain evidence="3">USAMLcec2-132</strain>
    </source>
</reference>
<dbReference type="PRINTS" id="PR00069">
    <property type="entry name" value="ALDKETRDTASE"/>
</dbReference>
<dbReference type="Gene3D" id="3.20.20.100">
    <property type="entry name" value="NADP-dependent oxidoreductase domain"/>
    <property type="match status" value="1"/>
</dbReference>
<evidence type="ECO:0000256" key="1">
    <source>
        <dbReference type="ARBA" id="ARBA00023002"/>
    </source>
</evidence>
<feature type="domain" description="NADP-dependent oxidoreductase" evidence="2">
    <location>
        <begin position="9"/>
        <end position="300"/>
    </location>
</feature>
<comment type="caution">
    <text evidence="3">The sequence shown here is derived from an EMBL/GenBank/DDBJ whole genome shotgun (WGS) entry which is preliminary data.</text>
</comment>
<name>A0A9D2SQG5_9FIRM</name>
<dbReference type="InterPro" id="IPR020471">
    <property type="entry name" value="AKR"/>
</dbReference>
<organism evidence="3 4">
    <name type="scientific">Candidatus Eisenbergiella merdavium</name>
    <dbReference type="NCBI Taxonomy" id="2838551"/>
    <lineage>
        <taxon>Bacteria</taxon>
        <taxon>Bacillati</taxon>
        <taxon>Bacillota</taxon>
        <taxon>Clostridia</taxon>
        <taxon>Lachnospirales</taxon>
        <taxon>Lachnospiraceae</taxon>
        <taxon>Eisenbergiella</taxon>
    </lineage>
</organism>
<accession>A0A9D2SQG5</accession>
<gene>
    <name evidence="3" type="ORF">H9761_05655</name>
</gene>
<dbReference type="GO" id="GO:0005829">
    <property type="term" value="C:cytosol"/>
    <property type="evidence" value="ECO:0007669"/>
    <property type="project" value="TreeGrafter"/>
</dbReference>
<reference evidence="3" key="2">
    <citation type="submission" date="2021-04" db="EMBL/GenBank/DDBJ databases">
        <authorList>
            <person name="Gilroy R."/>
        </authorList>
    </citation>
    <scope>NUCLEOTIDE SEQUENCE</scope>
    <source>
        <strain evidence="3">USAMLcec2-132</strain>
    </source>
</reference>
<dbReference type="GO" id="GO:0016491">
    <property type="term" value="F:oxidoreductase activity"/>
    <property type="evidence" value="ECO:0007669"/>
    <property type="project" value="UniProtKB-KW"/>
</dbReference>
<evidence type="ECO:0000313" key="3">
    <source>
        <dbReference type="EMBL" id="HJC23176.1"/>
    </source>
</evidence>
<evidence type="ECO:0000259" key="2">
    <source>
        <dbReference type="Pfam" id="PF00248"/>
    </source>
</evidence>
<keyword evidence="1" id="KW-0560">Oxidoreductase</keyword>
<dbReference type="Pfam" id="PF00248">
    <property type="entry name" value="Aldo_ket_red"/>
    <property type="match status" value="1"/>
</dbReference>
<proteinExistence type="predicted"/>
<dbReference type="PANTHER" id="PTHR43364:SF4">
    <property type="entry name" value="NAD(P)-LINKED OXIDOREDUCTASE SUPERFAMILY PROTEIN"/>
    <property type="match status" value="1"/>
</dbReference>
<dbReference type="EMBL" id="DWWS01000021">
    <property type="protein sequence ID" value="HJC23176.1"/>
    <property type="molecule type" value="Genomic_DNA"/>
</dbReference>
<evidence type="ECO:0000313" key="4">
    <source>
        <dbReference type="Proteomes" id="UP000823891"/>
    </source>
</evidence>
<dbReference type="InterPro" id="IPR023210">
    <property type="entry name" value="NADP_OxRdtase_dom"/>
</dbReference>
<dbReference type="AlphaFoldDB" id="A0A9D2SQG5"/>